<feature type="coiled-coil region" evidence="1">
    <location>
        <begin position="116"/>
        <end position="143"/>
    </location>
</feature>
<evidence type="ECO:0000313" key="4">
    <source>
        <dbReference type="Proteomes" id="UP001156703"/>
    </source>
</evidence>
<evidence type="ECO:0000256" key="2">
    <source>
        <dbReference type="SAM" id="Phobius"/>
    </source>
</evidence>
<dbReference type="InterPro" id="IPR022134">
    <property type="entry name" value="DUF3667"/>
</dbReference>
<evidence type="ECO:0000313" key="3">
    <source>
        <dbReference type="EMBL" id="GLR48122.1"/>
    </source>
</evidence>
<keyword evidence="2" id="KW-0472">Membrane</keyword>
<proteinExistence type="predicted"/>
<feature type="transmembrane region" description="Helical" evidence="2">
    <location>
        <begin position="85"/>
        <end position="107"/>
    </location>
</feature>
<feature type="transmembrane region" description="Helical" evidence="2">
    <location>
        <begin position="294"/>
        <end position="322"/>
    </location>
</feature>
<protein>
    <recommendedName>
        <fullName evidence="5">DUF3667 domain-containing protein</fullName>
    </recommendedName>
</protein>
<dbReference type="RefSeq" id="WP_051676623.1">
    <property type="nucleotide sequence ID" value="NZ_BSOO01000019.1"/>
</dbReference>
<keyword evidence="2" id="KW-0812">Transmembrane</keyword>
<comment type="caution">
    <text evidence="3">The sequence shown here is derived from an EMBL/GenBank/DDBJ whole genome shotgun (WGS) entry which is preliminary data.</text>
</comment>
<reference evidence="4" key="1">
    <citation type="journal article" date="2019" name="Int. J. Syst. Evol. Microbiol.">
        <title>The Global Catalogue of Microorganisms (GCM) 10K type strain sequencing project: providing services to taxonomists for standard genome sequencing and annotation.</title>
        <authorList>
            <consortium name="The Broad Institute Genomics Platform"/>
            <consortium name="The Broad Institute Genome Sequencing Center for Infectious Disease"/>
            <person name="Wu L."/>
            <person name="Ma J."/>
        </authorList>
    </citation>
    <scope>NUCLEOTIDE SEQUENCE [LARGE SCALE GENOMIC DNA]</scope>
    <source>
        <strain evidence="4">NBRC 102146</strain>
    </source>
</reference>
<accession>A0ABQ5Z852</accession>
<keyword evidence="4" id="KW-1185">Reference proteome</keyword>
<dbReference type="Proteomes" id="UP001156703">
    <property type="component" value="Unassembled WGS sequence"/>
</dbReference>
<sequence>MNALEQPIVATGDASCLNCGTPLGGAFCANCGQKARINRSLAAFFSDLVAGLFNFESRFWRTLPMLAWCPGDLTRRYVEGQRARFISPIALYLFSVFLMFAALGASMGGDGGISFNSKVDESIVKTRQQIATLEKQRAQLSAKGASTASVDRKLAAERDDLGDLQKVKDGTIVGGFTDGTSQGPPQLVNAVKKATQNPREAMGHVQEAASKYSWVLIPISLPFMFLLFPLRRRHVFDHAVFVTYSLSFMMLLILAGSLMVLIGISNWVPLLLLLPPIHMYRQLKGAYQLRWWSALFRTFLLLNFAFIALGLFTAAVVALGLLS</sequence>
<evidence type="ECO:0000256" key="1">
    <source>
        <dbReference type="SAM" id="Coils"/>
    </source>
</evidence>
<keyword evidence="2" id="KW-1133">Transmembrane helix</keyword>
<gene>
    <name evidence="3" type="ORF">GCM10007925_18350</name>
</gene>
<dbReference type="Pfam" id="PF12412">
    <property type="entry name" value="DUF3667"/>
    <property type="match status" value="1"/>
</dbReference>
<keyword evidence="1" id="KW-0175">Coiled coil</keyword>
<evidence type="ECO:0008006" key="5">
    <source>
        <dbReference type="Google" id="ProtNLM"/>
    </source>
</evidence>
<dbReference type="EMBL" id="BSOO01000019">
    <property type="protein sequence ID" value="GLR48122.1"/>
    <property type="molecule type" value="Genomic_DNA"/>
</dbReference>
<name>A0ABQ5Z852_9SPHN</name>
<organism evidence="3 4">
    <name type="scientific">Sphingomonas astaxanthinifaciens DSM 22298</name>
    <dbReference type="NCBI Taxonomy" id="1123267"/>
    <lineage>
        <taxon>Bacteria</taxon>
        <taxon>Pseudomonadati</taxon>
        <taxon>Pseudomonadota</taxon>
        <taxon>Alphaproteobacteria</taxon>
        <taxon>Sphingomonadales</taxon>
        <taxon>Sphingomonadaceae</taxon>
        <taxon>Sphingomonas</taxon>
    </lineage>
</organism>
<feature type="transmembrane region" description="Helical" evidence="2">
    <location>
        <begin position="212"/>
        <end position="230"/>
    </location>
</feature>
<feature type="transmembrane region" description="Helical" evidence="2">
    <location>
        <begin position="251"/>
        <end position="274"/>
    </location>
</feature>